<dbReference type="Proteomes" id="UP000692954">
    <property type="component" value="Unassembled WGS sequence"/>
</dbReference>
<dbReference type="EMBL" id="CAJJDN010000001">
    <property type="protein sequence ID" value="CAD8046371.1"/>
    <property type="molecule type" value="Genomic_DNA"/>
</dbReference>
<name>A0A8S1JVA7_9CILI</name>
<evidence type="ECO:0000313" key="1">
    <source>
        <dbReference type="EMBL" id="CAD8046371.1"/>
    </source>
</evidence>
<gene>
    <name evidence="1" type="ORF">PSON_ATCC_30995.1.T0010578</name>
</gene>
<accession>A0A8S1JVA7</accession>
<reference evidence="1" key="1">
    <citation type="submission" date="2021-01" db="EMBL/GenBank/DDBJ databases">
        <authorList>
            <consortium name="Genoscope - CEA"/>
            <person name="William W."/>
        </authorList>
    </citation>
    <scope>NUCLEOTIDE SEQUENCE</scope>
</reference>
<dbReference type="AlphaFoldDB" id="A0A8S1JVA7"/>
<sequence length="106" mass="12743">MQLSLLKSDQMVLLNLLEKDDNFILQLKYHSIQAPIHQQKLNIPLMGHLRILLLMNIHLLQTKQTITNQEFISRIFIYSQQIWFIRIYNHLIKYILSICIQFFTCT</sequence>
<evidence type="ECO:0000313" key="2">
    <source>
        <dbReference type="Proteomes" id="UP000692954"/>
    </source>
</evidence>
<keyword evidence="2" id="KW-1185">Reference proteome</keyword>
<proteinExistence type="predicted"/>
<protein>
    <submittedName>
        <fullName evidence="1">Uncharacterized protein</fullName>
    </submittedName>
</protein>
<organism evidence="1 2">
    <name type="scientific">Paramecium sonneborni</name>
    <dbReference type="NCBI Taxonomy" id="65129"/>
    <lineage>
        <taxon>Eukaryota</taxon>
        <taxon>Sar</taxon>
        <taxon>Alveolata</taxon>
        <taxon>Ciliophora</taxon>
        <taxon>Intramacronucleata</taxon>
        <taxon>Oligohymenophorea</taxon>
        <taxon>Peniculida</taxon>
        <taxon>Parameciidae</taxon>
        <taxon>Paramecium</taxon>
    </lineage>
</organism>
<comment type="caution">
    <text evidence="1">The sequence shown here is derived from an EMBL/GenBank/DDBJ whole genome shotgun (WGS) entry which is preliminary data.</text>
</comment>